<dbReference type="Proteomes" id="UP000076486">
    <property type="component" value="Unassembled WGS sequence"/>
</dbReference>
<protein>
    <submittedName>
        <fullName evidence="1">Major tail tube protein</fullName>
    </submittedName>
</protein>
<dbReference type="PATRIC" id="fig|1365248.3.peg.5398"/>
<proteinExistence type="predicted"/>
<name>A0A161YC88_9GAMM</name>
<comment type="caution">
    <text evidence="1">The sequence shown here is derived from an EMBL/GenBank/DDBJ whole genome shotgun (WGS) entry which is preliminary data.</text>
</comment>
<evidence type="ECO:0000313" key="1">
    <source>
        <dbReference type="EMBL" id="KZN57476.1"/>
    </source>
</evidence>
<sequence>MLNLPETLKGFNVFVDGSTYGGKCTSIQLPKLSRITEDYQGAGLTGPIELDQGQDKIELSEMVIAEPSPSLLKLYGTQDINGVRIRLKGAFKAENIPLEKPLEIIMQGRWTEIDFGTWEPKKGGELKLKATLTYYKLKYAGETIYEFDFINGVEIVNGVDRLLQRRLLLERTI</sequence>
<organism evidence="1 2">
    <name type="scientific">Pseudoalteromonas luteoviolacea CPMOR-1</name>
    <dbReference type="NCBI Taxonomy" id="1365248"/>
    <lineage>
        <taxon>Bacteria</taxon>
        <taxon>Pseudomonadati</taxon>
        <taxon>Pseudomonadota</taxon>
        <taxon>Gammaproteobacteria</taxon>
        <taxon>Alteromonadales</taxon>
        <taxon>Pseudoalteromonadaceae</taxon>
        <taxon>Pseudoalteromonas</taxon>
    </lineage>
</organism>
<evidence type="ECO:0000313" key="2">
    <source>
        <dbReference type="Proteomes" id="UP000076486"/>
    </source>
</evidence>
<dbReference type="AlphaFoldDB" id="A0A161YC88"/>
<dbReference type="NCBIfam" id="TIGR01611">
    <property type="entry name" value="tail_tube"/>
    <property type="match status" value="1"/>
</dbReference>
<dbReference type="InterPro" id="IPR006498">
    <property type="entry name" value="Tail_tube"/>
</dbReference>
<dbReference type="RefSeq" id="WP_081221444.1">
    <property type="nucleotide sequence ID" value="NZ_AUYC01000095.1"/>
</dbReference>
<gene>
    <name evidence="1" type="ORF">N473_06855</name>
</gene>
<accession>A0A161YC88</accession>
<reference evidence="1 2" key="1">
    <citation type="submission" date="2013-07" db="EMBL/GenBank/DDBJ databases">
        <title>Comparative Genomic and Metabolomic Analysis of Twelve Strains of Pseudoalteromonas luteoviolacea.</title>
        <authorList>
            <person name="Vynne N.G."/>
            <person name="Mansson M."/>
            <person name="Gram L."/>
        </authorList>
    </citation>
    <scope>NUCLEOTIDE SEQUENCE [LARGE SCALE GENOMIC DNA]</scope>
    <source>
        <strain evidence="1 2">CPMOR-1</strain>
    </source>
</reference>
<dbReference type="EMBL" id="AUYC01000095">
    <property type="protein sequence ID" value="KZN57476.1"/>
    <property type="molecule type" value="Genomic_DNA"/>
</dbReference>
<dbReference type="Pfam" id="PF04985">
    <property type="entry name" value="Phage_tube"/>
    <property type="match status" value="1"/>
</dbReference>